<dbReference type="Proteomes" id="UP000195985">
    <property type="component" value="Unassembled WGS sequence"/>
</dbReference>
<evidence type="ECO:0000313" key="2">
    <source>
        <dbReference type="EMBL" id="SLM53263.1"/>
    </source>
</evidence>
<dbReference type="AlphaFoldDB" id="A0A1W1IJQ7"/>
<evidence type="ECO:0000313" key="3">
    <source>
        <dbReference type="Proteomes" id="UP000195985"/>
    </source>
</evidence>
<dbReference type="RefSeq" id="WP_086943932.1">
    <property type="nucleotide sequence ID" value="NZ_FONM01000033.1"/>
</dbReference>
<dbReference type="STRING" id="43064.SAMN04488086_13311"/>
<name>A0A1W1IJQ7_9LACT</name>
<sequence length="214" mass="25062">MKELKVTQERLSELVNLMGLIEGYLTISEGEVTDSNAQDLYFMKRSVETLFISDIEEPYEEYIKTIPKDNRKDYLNTGTTVSNYFNFKETEEFVPFQIEAKQYDLFKHGDNLLTDENDIMLINRFNDYLSVFEKRRDIQVFSNEEITAINKETMKHHHSFTTILSSGARSINFENCNKEILYILNLGSKTSRSTRKRDTLTFVSNLNRKSNISN</sequence>
<protein>
    <submittedName>
        <fullName evidence="1">Uncharacterized protein</fullName>
    </submittedName>
</protein>
<reference evidence="3" key="2">
    <citation type="submission" date="2016-04" db="EMBL/GenBank/DDBJ databases">
        <authorList>
            <person name="Strepis N."/>
        </authorList>
    </citation>
    <scope>NUCLEOTIDE SEQUENCE [LARGE SCALE GENOMIC DNA]</scope>
</reference>
<keyword evidence="3" id="KW-1185">Reference proteome</keyword>
<dbReference type="EMBL" id="FWEY01000015">
    <property type="protein sequence ID" value="SLM53246.1"/>
    <property type="molecule type" value="Genomic_DNA"/>
</dbReference>
<organism evidence="1 3">
    <name type="scientific">Trichococcus pasteurii</name>
    <dbReference type="NCBI Taxonomy" id="43064"/>
    <lineage>
        <taxon>Bacteria</taxon>
        <taxon>Bacillati</taxon>
        <taxon>Bacillota</taxon>
        <taxon>Bacilli</taxon>
        <taxon>Lactobacillales</taxon>
        <taxon>Carnobacteriaceae</taxon>
        <taxon>Trichococcus</taxon>
    </lineage>
</organism>
<reference evidence="1" key="1">
    <citation type="submission" date="2016-04" db="EMBL/GenBank/DDBJ databases">
        <authorList>
            <person name="Evans L.H."/>
            <person name="Alamgir A."/>
            <person name="Owens N."/>
            <person name="Weber N.D."/>
            <person name="Virtaneva K."/>
            <person name="Barbian K."/>
            <person name="Babar A."/>
            <person name="Rosenke K."/>
        </authorList>
    </citation>
    <scope>NUCLEOTIDE SEQUENCE [LARGE SCALE GENOMIC DNA]</scope>
    <source>
        <strain evidence="1">Trichococcus pasteurii</strain>
    </source>
</reference>
<accession>A0A1W1IJQ7</accession>
<dbReference type="EMBL" id="FWEY01000015">
    <property type="protein sequence ID" value="SLM53263.1"/>
    <property type="molecule type" value="Genomic_DNA"/>
</dbReference>
<evidence type="ECO:0000313" key="1">
    <source>
        <dbReference type="EMBL" id="SLM53246.1"/>
    </source>
</evidence>
<gene>
    <name evidence="1" type="ORF">TPAS_2974</name>
    <name evidence="2" type="ORF">TPAS_2991</name>
</gene>
<proteinExistence type="predicted"/>